<sequence length="192" mass="21329">MGRKVLVVLGHPRIDSYCGALATAYATGAAGAGHDVRRLDLAESEFDPVVRLTSAKDQPTEPEIIRSRELIEWCEHLVLVYPTWWGTTPALLKGWFDRVFVSDWAFRTREDSPLWDGLLGGRSARIITTMDAPPWAHRLLFGAPGVKAIKYATLRFCGIKPVKTKLIGSVKGSTPSRREKWLSSVERLGAVD</sequence>
<name>A0A517R7P3_9PLAN</name>
<feature type="domain" description="Flavodoxin-like fold" evidence="3">
    <location>
        <begin position="4"/>
        <end position="174"/>
    </location>
</feature>
<dbReference type="KEGG" id="svp:Pan189_43200"/>
<evidence type="ECO:0000313" key="5">
    <source>
        <dbReference type="Proteomes" id="UP000317318"/>
    </source>
</evidence>
<gene>
    <name evidence="4" type="ORF">Pan189_43200</name>
</gene>
<dbReference type="SUPFAM" id="SSF52218">
    <property type="entry name" value="Flavoproteins"/>
    <property type="match status" value="1"/>
</dbReference>
<dbReference type="InterPro" id="IPR051545">
    <property type="entry name" value="NAD(P)H_dehydrogenase_qn"/>
</dbReference>
<protein>
    <recommendedName>
        <fullName evidence="3">Flavodoxin-like fold domain-containing protein</fullName>
    </recommendedName>
</protein>
<accession>A0A517R7P3</accession>
<evidence type="ECO:0000313" key="4">
    <source>
        <dbReference type="EMBL" id="QDT39908.1"/>
    </source>
</evidence>
<keyword evidence="2" id="KW-0560">Oxidoreductase</keyword>
<reference evidence="4 5" key="1">
    <citation type="submission" date="2019-02" db="EMBL/GenBank/DDBJ databases">
        <title>Deep-cultivation of Planctomycetes and their phenomic and genomic characterization uncovers novel biology.</title>
        <authorList>
            <person name="Wiegand S."/>
            <person name="Jogler M."/>
            <person name="Boedeker C."/>
            <person name="Pinto D."/>
            <person name="Vollmers J."/>
            <person name="Rivas-Marin E."/>
            <person name="Kohn T."/>
            <person name="Peeters S.H."/>
            <person name="Heuer A."/>
            <person name="Rast P."/>
            <person name="Oberbeckmann S."/>
            <person name="Bunk B."/>
            <person name="Jeske O."/>
            <person name="Meyerdierks A."/>
            <person name="Storesund J.E."/>
            <person name="Kallscheuer N."/>
            <person name="Luecker S."/>
            <person name="Lage O.M."/>
            <person name="Pohl T."/>
            <person name="Merkel B.J."/>
            <person name="Hornburger P."/>
            <person name="Mueller R.-W."/>
            <person name="Bruemmer F."/>
            <person name="Labrenz M."/>
            <person name="Spormann A.M."/>
            <person name="Op den Camp H."/>
            <person name="Overmann J."/>
            <person name="Amann R."/>
            <person name="Jetten M.S.M."/>
            <person name="Mascher T."/>
            <person name="Medema M.H."/>
            <person name="Devos D.P."/>
            <person name="Kaster A.-K."/>
            <person name="Ovreas L."/>
            <person name="Rohde M."/>
            <person name="Galperin M.Y."/>
            <person name="Jogler C."/>
        </authorList>
    </citation>
    <scope>NUCLEOTIDE SEQUENCE [LARGE SCALE GENOMIC DNA]</scope>
    <source>
        <strain evidence="4 5">Pan189</strain>
    </source>
</reference>
<dbReference type="RefSeq" id="WP_145366016.1">
    <property type="nucleotide sequence ID" value="NZ_CP036268.1"/>
</dbReference>
<proteinExistence type="inferred from homology"/>
<dbReference type="InterPro" id="IPR029039">
    <property type="entry name" value="Flavoprotein-like_sf"/>
</dbReference>
<dbReference type="Gene3D" id="3.40.50.360">
    <property type="match status" value="1"/>
</dbReference>
<keyword evidence="5" id="KW-1185">Reference proteome</keyword>
<dbReference type="Pfam" id="PF02525">
    <property type="entry name" value="Flavodoxin_2"/>
    <property type="match status" value="1"/>
</dbReference>
<comment type="similarity">
    <text evidence="1">Belongs to the NAD(P)H dehydrogenase (quinone) family.</text>
</comment>
<dbReference type="PANTHER" id="PTHR10204">
    <property type="entry name" value="NAD P H OXIDOREDUCTASE-RELATED"/>
    <property type="match status" value="1"/>
</dbReference>
<evidence type="ECO:0000259" key="3">
    <source>
        <dbReference type="Pfam" id="PF02525"/>
    </source>
</evidence>
<dbReference type="Proteomes" id="UP000317318">
    <property type="component" value="Chromosome"/>
</dbReference>
<evidence type="ECO:0000256" key="2">
    <source>
        <dbReference type="ARBA" id="ARBA00023002"/>
    </source>
</evidence>
<dbReference type="AlphaFoldDB" id="A0A517R7P3"/>
<dbReference type="OrthoDB" id="9805976at2"/>
<dbReference type="InterPro" id="IPR003680">
    <property type="entry name" value="Flavodoxin_fold"/>
</dbReference>
<evidence type="ECO:0000256" key="1">
    <source>
        <dbReference type="ARBA" id="ARBA00006252"/>
    </source>
</evidence>
<dbReference type="GO" id="GO:0003955">
    <property type="term" value="F:NAD(P)H dehydrogenase (quinone) activity"/>
    <property type="evidence" value="ECO:0007669"/>
    <property type="project" value="TreeGrafter"/>
</dbReference>
<dbReference type="EMBL" id="CP036268">
    <property type="protein sequence ID" value="QDT39908.1"/>
    <property type="molecule type" value="Genomic_DNA"/>
</dbReference>
<dbReference type="GO" id="GO:0005829">
    <property type="term" value="C:cytosol"/>
    <property type="evidence" value="ECO:0007669"/>
    <property type="project" value="TreeGrafter"/>
</dbReference>
<organism evidence="4 5">
    <name type="scientific">Stratiformator vulcanicus</name>
    <dbReference type="NCBI Taxonomy" id="2527980"/>
    <lineage>
        <taxon>Bacteria</taxon>
        <taxon>Pseudomonadati</taxon>
        <taxon>Planctomycetota</taxon>
        <taxon>Planctomycetia</taxon>
        <taxon>Planctomycetales</taxon>
        <taxon>Planctomycetaceae</taxon>
        <taxon>Stratiformator</taxon>
    </lineage>
</organism>
<dbReference type="PANTHER" id="PTHR10204:SF34">
    <property type="entry name" value="NAD(P)H DEHYDROGENASE [QUINONE] 1 ISOFORM 1"/>
    <property type="match status" value="1"/>
</dbReference>